<feature type="compositionally biased region" description="Low complexity" evidence="6">
    <location>
        <begin position="1"/>
        <end position="13"/>
    </location>
</feature>
<sequence>MAKATTKNPPTKKNVPKKDPAANPAFKWQMGGLIAGIIVALASTTEPGRQALRSVGLEDVVLHYTRGKSRSPKARVDQQPLPEKAVEVIPSVCLTQPCKVKVFHNGEHEGGKSFTVSPADVEGLQDLGEWLGPKMECVSQGMRRDEPKYCKVFNRVGVRVPSMASVEDGETLYVVPQNRNFVWPTVKIGRKVTVPHVKSPLGAEVVLETLSHSPRVFSLYNFMDMEEADSIIEDALGMTQEAYRLKRSSTGTKGKAISKTRTSDNAFVTHTNTAQALKRRIFQLLGIEEYHETWADGLQVLRYNESQAYVAHFDYLESAEGHDFKSEGLGTNRFATVVLYFNDVREGGETVFTHAPGIDHHLVPDTKVPVREVLENLDLPRSGWEEKLLLQCRRHMVVAPKRGQAVLFYNQHPDGRKDLSSEHGACPVIDGQKWAANLWVWNGPRYGLSSVDPETGRTVDKAGNNIVPDPTFQVQAAFLNEDVEGASLWFDGKQLWMDRDWRIGETFKINTFLTHRWVVKVNGAEVKTWLVSERTKDQSFVLSKASLA</sequence>
<keyword evidence="2" id="KW-0479">Metal-binding</keyword>
<evidence type="ECO:0000256" key="1">
    <source>
        <dbReference type="ARBA" id="ARBA00001961"/>
    </source>
</evidence>
<dbReference type="InterPro" id="IPR005123">
    <property type="entry name" value="Oxoglu/Fe-dep_dioxygenase_dom"/>
</dbReference>
<dbReference type="STRING" id="2880.D8LFE8"/>
<evidence type="ECO:0000256" key="2">
    <source>
        <dbReference type="ARBA" id="ARBA00022723"/>
    </source>
</evidence>
<keyword evidence="5" id="KW-0408">Iron</keyword>
<accession>D8LFE8</accession>
<keyword evidence="4" id="KW-0560">Oxidoreductase</keyword>
<comment type="cofactor">
    <cofactor evidence="1">
        <name>L-ascorbate</name>
        <dbReference type="ChEBI" id="CHEBI:38290"/>
    </cofactor>
</comment>
<dbReference type="InterPro" id="IPR045054">
    <property type="entry name" value="P4HA-like"/>
</dbReference>
<dbReference type="eggNOG" id="KOG1591">
    <property type="taxonomic scope" value="Eukaryota"/>
</dbReference>
<dbReference type="Proteomes" id="UP000002630">
    <property type="component" value="Linkage Group LG18"/>
</dbReference>
<reference evidence="8 9" key="1">
    <citation type="journal article" date="2010" name="Nature">
        <title>The Ectocarpus genome and the independent evolution of multicellularity in brown algae.</title>
        <authorList>
            <person name="Cock J.M."/>
            <person name="Sterck L."/>
            <person name="Rouze P."/>
            <person name="Scornet D."/>
            <person name="Allen A.E."/>
            <person name="Amoutzias G."/>
            <person name="Anthouard V."/>
            <person name="Artiguenave F."/>
            <person name="Aury J.M."/>
            <person name="Badger J.H."/>
            <person name="Beszteri B."/>
            <person name="Billiau K."/>
            <person name="Bonnet E."/>
            <person name="Bothwell J.H."/>
            <person name="Bowler C."/>
            <person name="Boyen C."/>
            <person name="Brownlee C."/>
            <person name="Carrano C.J."/>
            <person name="Charrier B."/>
            <person name="Cho G.Y."/>
            <person name="Coelho S.M."/>
            <person name="Collen J."/>
            <person name="Corre E."/>
            <person name="Da Silva C."/>
            <person name="Delage L."/>
            <person name="Delaroque N."/>
            <person name="Dittami S.M."/>
            <person name="Doulbeau S."/>
            <person name="Elias M."/>
            <person name="Farnham G."/>
            <person name="Gachon C.M."/>
            <person name="Gschloessl B."/>
            <person name="Heesch S."/>
            <person name="Jabbari K."/>
            <person name="Jubin C."/>
            <person name="Kawai H."/>
            <person name="Kimura K."/>
            <person name="Kloareg B."/>
            <person name="Kupper F.C."/>
            <person name="Lang D."/>
            <person name="Le Bail A."/>
            <person name="Leblanc C."/>
            <person name="Lerouge P."/>
            <person name="Lohr M."/>
            <person name="Lopez P.J."/>
            <person name="Martens C."/>
            <person name="Maumus F."/>
            <person name="Michel G."/>
            <person name="Miranda-Saavedra D."/>
            <person name="Morales J."/>
            <person name="Moreau H."/>
            <person name="Motomura T."/>
            <person name="Nagasato C."/>
            <person name="Napoli C.A."/>
            <person name="Nelson D.R."/>
            <person name="Nyvall-Collen P."/>
            <person name="Peters A.F."/>
            <person name="Pommier C."/>
            <person name="Potin P."/>
            <person name="Poulain J."/>
            <person name="Quesneville H."/>
            <person name="Read B."/>
            <person name="Rensing S.A."/>
            <person name="Ritter A."/>
            <person name="Rousvoal S."/>
            <person name="Samanta M."/>
            <person name="Samson G."/>
            <person name="Schroeder D.C."/>
            <person name="Segurens B."/>
            <person name="Strittmatter M."/>
            <person name="Tonon T."/>
            <person name="Tregear J.W."/>
            <person name="Valentin K."/>
            <person name="von Dassow P."/>
            <person name="Yamagishi T."/>
            <person name="Van de Peer Y."/>
            <person name="Wincker P."/>
        </authorList>
    </citation>
    <scope>NUCLEOTIDE SEQUENCE [LARGE SCALE GENOMIC DNA]</scope>
    <source>
        <strain evidence="9">Ec32 / CCAP1310/4</strain>
    </source>
</reference>
<keyword evidence="9" id="KW-1185">Reference proteome</keyword>
<dbReference type="SMART" id="SM00702">
    <property type="entry name" value="P4Hc"/>
    <property type="match status" value="1"/>
</dbReference>
<dbReference type="GO" id="GO:0005783">
    <property type="term" value="C:endoplasmic reticulum"/>
    <property type="evidence" value="ECO:0007669"/>
    <property type="project" value="TreeGrafter"/>
</dbReference>
<evidence type="ECO:0000313" key="8">
    <source>
        <dbReference type="EMBL" id="CBN75608.1"/>
    </source>
</evidence>
<dbReference type="InterPro" id="IPR044862">
    <property type="entry name" value="Pro_4_hyd_alph_FE2OG_OXY"/>
</dbReference>
<name>D8LFE8_ECTSI</name>
<dbReference type="InParanoid" id="D8LFE8"/>
<proteinExistence type="predicted"/>
<dbReference type="Pfam" id="PF13640">
    <property type="entry name" value="2OG-FeII_Oxy_3"/>
    <property type="match status" value="1"/>
</dbReference>
<dbReference type="PANTHER" id="PTHR10869:SF226">
    <property type="entry name" value="PROLYL 4-HYDROXYLASE ALPHA SUBUNIT DOMAIN-CONTAINING PROTEIN"/>
    <property type="match status" value="1"/>
</dbReference>
<dbReference type="GO" id="GO:0004656">
    <property type="term" value="F:procollagen-proline 4-dioxygenase activity"/>
    <property type="evidence" value="ECO:0007669"/>
    <property type="project" value="TreeGrafter"/>
</dbReference>
<dbReference type="PROSITE" id="PS51471">
    <property type="entry name" value="FE2OG_OXY"/>
    <property type="match status" value="1"/>
</dbReference>
<gene>
    <name evidence="8" type="ORF">Esi_0148_0058</name>
</gene>
<dbReference type="GO" id="GO:0005506">
    <property type="term" value="F:iron ion binding"/>
    <property type="evidence" value="ECO:0007669"/>
    <property type="project" value="InterPro"/>
</dbReference>
<dbReference type="OMA" id="THATHAW"/>
<organism evidence="8 9">
    <name type="scientific">Ectocarpus siliculosus</name>
    <name type="common">Brown alga</name>
    <name type="synonym">Conferva siliculosa</name>
    <dbReference type="NCBI Taxonomy" id="2880"/>
    <lineage>
        <taxon>Eukaryota</taxon>
        <taxon>Sar</taxon>
        <taxon>Stramenopiles</taxon>
        <taxon>Ochrophyta</taxon>
        <taxon>PX clade</taxon>
        <taxon>Phaeophyceae</taxon>
        <taxon>Ectocarpales</taxon>
        <taxon>Ectocarpaceae</taxon>
        <taxon>Ectocarpus</taxon>
    </lineage>
</organism>
<protein>
    <recommendedName>
        <fullName evidence="7">Fe2OG dioxygenase domain-containing protein</fullName>
    </recommendedName>
</protein>
<dbReference type="EMBL" id="FN648054">
    <property type="protein sequence ID" value="CBN75608.1"/>
    <property type="molecule type" value="Genomic_DNA"/>
</dbReference>
<feature type="domain" description="Fe2OG dioxygenase" evidence="7">
    <location>
        <begin position="294"/>
        <end position="460"/>
    </location>
</feature>
<dbReference type="EMBL" id="FN649743">
    <property type="protein sequence ID" value="CBN75608.1"/>
    <property type="molecule type" value="Genomic_DNA"/>
</dbReference>
<evidence type="ECO:0000256" key="4">
    <source>
        <dbReference type="ARBA" id="ARBA00023002"/>
    </source>
</evidence>
<dbReference type="Gene3D" id="2.60.120.620">
    <property type="entry name" value="q2cbj1_9rhob like domain"/>
    <property type="match status" value="1"/>
</dbReference>
<evidence type="ECO:0000256" key="6">
    <source>
        <dbReference type="SAM" id="MobiDB-lite"/>
    </source>
</evidence>
<evidence type="ECO:0000256" key="5">
    <source>
        <dbReference type="ARBA" id="ARBA00023004"/>
    </source>
</evidence>
<dbReference type="InterPro" id="IPR006620">
    <property type="entry name" value="Pro_4_hyd_alph"/>
</dbReference>
<evidence type="ECO:0000256" key="3">
    <source>
        <dbReference type="ARBA" id="ARBA00022964"/>
    </source>
</evidence>
<keyword evidence="3" id="KW-0223">Dioxygenase</keyword>
<dbReference type="AlphaFoldDB" id="D8LFE8"/>
<dbReference type="OrthoDB" id="420380at2759"/>
<dbReference type="PANTHER" id="PTHR10869">
    <property type="entry name" value="PROLYL 4-HYDROXYLASE ALPHA SUBUNIT"/>
    <property type="match status" value="1"/>
</dbReference>
<dbReference type="GO" id="GO:0031418">
    <property type="term" value="F:L-ascorbic acid binding"/>
    <property type="evidence" value="ECO:0007669"/>
    <property type="project" value="InterPro"/>
</dbReference>
<evidence type="ECO:0000259" key="7">
    <source>
        <dbReference type="PROSITE" id="PS51471"/>
    </source>
</evidence>
<evidence type="ECO:0000313" key="9">
    <source>
        <dbReference type="Proteomes" id="UP000002630"/>
    </source>
</evidence>
<feature type="region of interest" description="Disordered" evidence="6">
    <location>
        <begin position="1"/>
        <end position="23"/>
    </location>
</feature>